<keyword evidence="3" id="KW-1185">Reference proteome</keyword>
<comment type="caution">
    <text evidence="2">The sequence shown here is derived from an EMBL/GenBank/DDBJ whole genome shotgun (WGS) entry which is preliminary data.</text>
</comment>
<reference evidence="2 3" key="2">
    <citation type="journal article" date="2023" name="Plant Pathol.">
        <title>Dismantling and reorganizing Pseudomonas marginalis sensu#lato.</title>
        <authorList>
            <person name="Sawada H."/>
            <person name="Fujikawa T."/>
            <person name="Satou M."/>
        </authorList>
    </citation>
    <scope>NUCLEOTIDE SEQUENCE [LARGE SCALE GENOMIC DNA]</scope>
    <source>
        <strain evidence="2 3">MAFF 311096</strain>
    </source>
</reference>
<evidence type="ECO:0000313" key="2">
    <source>
        <dbReference type="EMBL" id="MCD7042314.1"/>
    </source>
</evidence>
<dbReference type="Pfam" id="PF13365">
    <property type="entry name" value="Trypsin_2"/>
    <property type="match status" value="1"/>
</dbReference>
<proteinExistence type="predicted"/>
<feature type="compositionally biased region" description="Low complexity" evidence="1">
    <location>
        <begin position="1336"/>
        <end position="1346"/>
    </location>
</feature>
<evidence type="ECO:0000313" key="3">
    <source>
        <dbReference type="Proteomes" id="UP001154922"/>
    </source>
</evidence>
<protein>
    <submittedName>
        <fullName evidence="2">Serine protease</fullName>
    </submittedName>
</protein>
<dbReference type="NCBIfam" id="NF041810">
    <property type="entry name" value="Avs1b"/>
    <property type="match status" value="1"/>
</dbReference>
<keyword evidence="2" id="KW-0378">Hydrolase</keyword>
<dbReference type="SUPFAM" id="SSF50494">
    <property type="entry name" value="Trypsin-like serine proteases"/>
    <property type="match status" value="1"/>
</dbReference>
<dbReference type="InterPro" id="IPR027417">
    <property type="entry name" value="P-loop_NTPase"/>
</dbReference>
<organism evidence="2 3">
    <name type="scientific">Pseudomonas petroselini</name>
    <dbReference type="NCBI Taxonomy" id="2899822"/>
    <lineage>
        <taxon>Bacteria</taxon>
        <taxon>Pseudomonadati</taxon>
        <taxon>Pseudomonadota</taxon>
        <taxon>Gammaproteobacteria</taxon>
        <taxon>Pseudomonadales</taxon>
        <taxon>Pseudomonadaceae</taxon>
        <taxon>Pseudomonas</taxon>
    </lineage>
</organism>
<dbReference type="Gene3D" id="2.40.10.120">
    <property type="match status" value="1"/>
</dbReference>
<sequence length="1931" mass="212504">MIDAQIARATCQIKCGDESGTGWLITGSHVITARHCVDDAIDAQEKIEVRFEVNGITQEVIATVVDDELTLDICLLLLEREMDLQPIVLDASLPPEGTLFSAFGFPVAKLSIGHRLEGLVSRVLESQKLGIDLDLQVEAPGALSNYEGISGAALICDGRCQGMLRLGIDKSLGAISIARVSEFLLRNSIPLSNTAGDADGDRVLASREEFTKDFDALVSTIAGGYAFIEGAHGIGKSTFCDSYQPSLSTLEHFGTYSFTHRPGTANPMHLAQPDVFFDWLNTLVSFHLTGSAGRISVKKYSELITGTNELLSELAKAYSSQGKIGIIFVDGLDEAAKLGQGALEAFIGLLPQRMPDGLKLVIAAPSYVQLSAALGARMTTDSCILMPGLTRDAARTFCGDALLAERASAATVRIICDRAQGHALYLRYLIDLANGGADDEQLAALPLINGIIRNYYESLWPQLLADPDAINLLAIIARLRWGIPTTQLAEILNDAERVVLVTTLARIRHLLLRPAETTIYHLSFADFLIEKTALRDMDVQHRLAEYCETHPGNRYGTLNAVYHGLRSESADEARAVASCRQEWVDRCVTVGAEPDILLSDVSEALAGAAKQGSLLEVVRLLLLSQRIQFRYDTLFALSADLAAEALIDLGKTQEALQHAVRHGRLIVPVHLALRLALRLVDVDVEAALDLLDKVDAVIEKLHASDKLTIGDFMAGNDLRAHVLLLRDRAGDDTAWQMLIHHNLLSIRAIQQGVDSDRGREQLLTEVLGSQFGAMACLKGSYLSLSTLRKHSGGSITGLDQALLELLTNYAALCKGYELTQDRGLLGEVFADIQTLLEEREQESTSPSLSTIDAMVSLGAPATLLLNLVGPLDDLIPLQFVASDNVSMDIASFNSGMARWRLVGLLDRQSSCPVTKEIQPSEWQEGVESLCRALAWCDGAARYSFELADNAGLRSVWEMLEQHVFERLLFTLAQRSEWKDSYGIPEAVFPDIYERLTDLIVDVFPEHVGRVLSVVDELFAVQCGLYSEGFRSILAKVLKRLTKLTLDDDVEDQVFALLRQWRNFIQSNVKNRHELVPELLSTIPLFVRLGATEEAHQTYQAVLSSSMGPSWYKEDQLSLMTTALQGVRQDEPLEAGILSRVAGCLEIASGEMTFQRFVRYDKAELLGILCGRGDALKAVRYFRRQSCGSAEQLLTEATAGEIDRIAPLKGMRFPGGALDEQDALYRMLESVGSAADWPICWALLEIYQFGDSRHLERSAKAYARLAAQVGKERSAIALMVDRLMILCEDEFDDEQRANFISTLRSSLPSALLGSFEEVLGEAYKPTDAGLPAAAEGVVSPPDLSDSSSLEREEQDESIRSAFVMPGMFGTSDSSRESEAAVARAERHLARGNASAARDEALAALELLQHGGWSIWGNLSGSADRAEAILRDGADSTDSVVKIYAPLILAERYADAWRRAAHVIRKISNIATCDERAGLVRLVVEHIEMLVGKSLESTSEYEFLEGPGTQDTSLSLMELLLATMDHPKWLRRDKASELILWLLNGHPRYIPMVGPRAFSMESTNLPDVLCGVLDHLSMTDPSEFWDQLAPALDIESIQSNCKHVGRLGVLLRISERAAMRGSESAKMMLEAVRSAFPESAECVDDETSVQVLCPDWAKPCESEWQELTALGLVTPGFAEQAQQILHDACEPLSIETTVELEKLVARGVGDSSNQILSRWRAKVRYALQVALLPQALAPLFPKIVQIFGVYNPSRLSHLRVLGFTSPSRTWLDSLSNTESGGFKPVRGNDIYLDFFERVWDGDRYRRVRMTAFFYHADEQPDPPSQLAEFYSTELPESRAISVQDVCARVEWRPVFFGGFTPAVPSARLRQMTNATGSDMTRANWRIGRTRDAGPLNEGCFLAIKRSALRLHPGIKMAWLCEIDDKRVIISRPA</sequence>
<feature type="region of interest" description="Disordered" evidence="1">
    <location>
        <begin position="1330"/>
        <end position="1355"/>
    </location>
</feature>
<dbReference type="EMBL" id="JAJOZI010000209">
    <property type="protein sequence ID" value="MCD7042314.1"/>
    <property type="molecule type" value="Genomic_DNA"/>
</dbReference>
<keyword evidence="2" id="KW-0645">Protease</keyword>
<dbReference type="InterPro" id="IPR009003">
    <property type="entry name" value="Peptidase_S1_PA"/>
</dbReference>
<dbReference type="GO" id="GO:0006508">
    <property type="term" value="P:proteolysis"/>
    <property type="evidence" value="ECO:0007669"/>
    <property type="project" value="UniProtKB-KW"/>
</dbReference>
<reference evidence="2 3" key="1">
    <citation type="journal article" date="2022" name="Int. J. Syst. Evol. Microbiol.">
        <title>Pseudomonas petroselini sp. nov., a pathogen causing bacterial rot of parsley in Japan.</title>
        <authorList>
            <person name="Sawada H."/>
            <person name="Fujikawa T."/>
            <person name="Osada S."/>
            <person name="Satou M."/>
        </authorList>
    </citation>
    <scope>NUCLEOTIDE SEQUENCE [LARGE SCALE GENOMIC DNA]</scope>
    <source>
        <strain evidence="2 3">MAFF 311096</strain>
    </source>
</reference>
<dbReference type="GO" id="GO:0008233">
    <property type="term" value="F:peptidase activity"/>
    <property type="evidence" value="ECO:0007669"/>
    <property type="project" value="UniProtKB-KW"/>
</dbReference>
<accession>A0ABS8R2V3</accession>
<evidence type="ECO:0000256" key="1">
    <source>
        <dbReference type="SAM" id="MobiDB-lite"/>
    </source>
</evidence>
<name>A0ABS8R2V3_9PSED</name>
<dbReference type="Proteomes" id="UP001154922">
    <property type="component" value="Unassembled WGS sequence"/>
</dbReference>
<gene>
    <name evidence="2" type="ORF">LRQ20_28935</name>
</gene>
<dbReference type="SUPFAM" id="SSF52540">
    <property type="entry name" value="P-loop containing nucleoside triphosphate hydrolases"/>
    <property type="match status" value="1"/>
</dbReference>
<dbReference type="RefSeq" id="WP_231809968.1">
    <property type="nucleotide sequence ID" value="NZ_JAJOZG010000164.1"/>
</dbReference>